<accession>A0A1I1DVG6</accession>
<reference evidence="1 2" key="1">
    <citation type="submission" date="2016-10" db="EMBL/GenBank/DDBJ databases">
        <authorList>
            <person name="de Groot N.N."/>
        </authorList>
    </citation>
    <scope>NUCLEOTIDE SEQUENCE [LARGE SCALE GENOMIC DNA]</scope>
    <source>
        <strain evidence="1 2">DSM 19548</strain>
    </source>
</reference>
<protein>
    <recommendedName>
        <fullName evidence="3">DUF1499 domain-containing protein</fullName>
    </recommendedName>
</protein>
<dbReference type="RefSeq" id="WP_093359073.1">
    <property type="nucleotide sequence ID" value="NZ_FOLG01000001.1"/>
</dbReference>
<evidence type="ECO:0008006" key="3">
    <source>
        <dbReference type="Google" id="ProtNLM"/>
    </source>
</evidence>
<dbReference type="OrthoDB" id="8479024at2"/>
<dbReference type="InterPro" id="IPR010865">
    <property type="entry name" value="DUF1499"/>
</dbReference>
<name>A0A1I1DVG6_9RHOB</name>
<dbReference type="Proteomes" id="UP000198728">
    <property type="component" value="Unassembled WGS sequence"/>
</dbReference>
<keyword evidence="2" id="KW-1185">Reference proteome</keyword>
<organism evidence="1 2">
    <name type="scientific">Tropicimonas isoalkanivorans</name>
    <dbReference type="NCBI Taxonomy" id="441112"/>
    <lineage>
        <taxon>Bacteria</taxon>
        <taxon>Pseudomonadati</taxon>
        <taxon>Pseudomonadota</taxon>
        <taxon>Alphaproteobacteria</taxon>
        <taxon>Rhodobacterales</taxon>
        <taxon>Roseobacteraceae</taxon>
        <taxon>Tropicimonas</taxon>
    </lineage>
</organism>
<dbReference type="STRING" id="441112.SAMN04488094_101501"/>
<evidence type="ECO:0000313" key="2">
    <source>
        <dbReference type="Proteomes" id="UP000198728"/>
    </source>
</evidence>
<proteinExistence type="predicted"/>
<dbReference type="Pfam" id="PF07386">
    <property type="entry name" value="DUF1499"/>
    <property type="match status" value="1"/>
</dbReference>
<gene>
    <name evidence="1" type="ORF">SAMN04488094_101501</name>
</gene>
<sequence>MRYFLILAILAVAAFALLYFRLAPSDPARWHVDPRTGRPGDGRFTVLPEGGDIEGPVFGADPQAVLGQFDSIAVGSTRTSRLAGSVADGRVTYVSRSLLFGFPDYTTVEAVPEGQGTRLLIFARARYGKGDMGVNRRRVSGWLEALAETVPVIGEGAET</sequence>
<dbReference type="AlphaFoldDB" id="A0A1I1DVG6"/>
<evidence type="ECO:0000313" key="1">
    <source>
        <dbReference type="EMBL" id="SFB78945.1"/>
    </source>
</evidence>
<dbReference type="EMBL" id="FOLG01000001">
    <property type="protein sequence ID" value="SFB78945.1"/>
    <property type="molecule type" value="Genomic_DNA"/>
</dbReference>